<feature type="region of interest" description="Disordered" evidence="1">
    <location>
        <begin position="292"/>
        <end position="314"/>
    </location>
</feature>
<evidence type="ECO:0000259" key="2">
    <source>
        <dbReference type="SMART" id="SM01111"/>
    </source>
</evidence>
<feature type="domain" description="Cyanovirin-N" evidence="2">
    <location>
        <begin position="325"/>
        <end position="469"/>
    </location>
</feature>
<accession>A0A6N1P3C7</accession>
<evidence type="ECO:0000313" key="3">
    <source>
        <dbReference type="EMBL" id="QKU35491.1"/>
    </source>
</evidence>
<dbReference type="EMBL" id="KY523104">
    <property type="protein sequence ID" value="QKU35491.1"/>
    <property type="molecule type" value="Genomic_DNA"/>
</dbReference>
<feature type="domain" description="Cyanovirin-N" evidence="2">
    <location>
        <begin position="48"/>
        <end position="200"/>
    </location>
</feature>
<reference evidence="3" key="2">
    <citation type="journal article" date="2018" name="Nat. Commun.">
        <title>Tailed giant Tupanvirus possesses the most complete translational apparatus of the known virosphere.</title>
        <authorList>
            <person name="Abrahao J."/>
            <person name="Silva L."/>
            <person name="Silva L.S."/>
            <person name="Khalil J.Y.B."/>
            <person name="Rodrigues R."/>
            <person name="Arantes T."/>
            <person name="Assis F."/>
            <person name="Boratto P."/>
            <person name="Andrade M."/>
            <person name="Kroon E.G."/>
            <person name="Ribeiro B."/>
            <person name="Bergier I."/>
            <person name="Seligmann H."/>
            <person name="Ghigo E."/>
            <person name="Colson P."/>
            <person name="Levasseur A."/>
            <person name="Kroemer G."/>
            <person name="Raoult D."/>
            <person name="La Scola B."/>
        </authorList>
    </citation>
    <scope>NUCLEOTIDE SEQUENCE [LARGE SCALE GENOMIC DNA]</scope>
    <source>
        <strain evidence="3">Soda lake</strain>
    </source>
</reference>
<evidence type="ECO:0000256" key="1">
    <source>
        <dbReference type="SAM" id="MobiDB-lite"/>
    </source>
</evidence>
<proteinExistence type="predicted"/>
<dbReference type="Gene3D" id="2.30.60.10">
    <property type="entry name" value="Cyanovirin-N"/>
    <property type="match status" value="5"/>
</dbReference>
<dbReference type="SUPFAM" id="SSF51322">
    <property type="entry name" value="Cyanovirin-N"/>
    <property type="match status" value="4"/>
</dbReference>
<organism evidence="3">
    <name type="scientific">Tupanvirus soda lake</name>
    <dbReference type="NCBI Taxonomy" id="2126985"/>
    <lineage>
        <taxon>Viruses</taxon>
        <taxon>Varidnaviria</taxon>
        <taxon>Bamfordvirae</taxon>
        <taxon>Nucleocytoviricota</taxon>
        <taxon>Megaviricetes</taxon>
        <taxon>Imitervirales</taxon>
        <taxon>Mimiviridae</taxon>
        <taxon>Megamimivirinae</taxon>
        <taxon>Tupanvirus</taxon>
        <taxon>Tupanvirus salinum</taxon>
    </lineage>
</organism>
<dbReference type="RefSeq" id="YP_010782157.1">
    <property type="nucleotide sequence ID" value="NC_075039.1"/>
</dbReference>
<dbReference type="GeneID" id="80518921"/>
<protein>
    <recommendedName>
        <fullName evidence="2">Cyanovirin-N domain-containing protein</fullName>
    </recommendedName>
</protein>
<feature type="compositionally biased region" description="Pro residues" evidence="1">
    <location>
        <begin position="299"/>
        <end position="311"/>
    </location>
</feature>
<dbReference type="KEGG" id="vg:80518921"/>
<reference evidence="3" key="1">
    <citation type="submission" date="2017-01" db="EMBL/GenBank/DDBJ databases">
        <authorList>
            <person name="Assis F.L."/>
            <person name="Abrahao J.S."/>
            <person name="Silva L."/>
            <person name="Khalil J.B."/>
            <person name="Rodrigues R."/>
            <person name="Silva L.S."/>
            <person name="Arantes T."/>
            <person name="Boratto P."/>
            <person name="Andrade M."/>
            <person name="Kroon E.G."/>
            <person name="Ribeiro B."/>
            <person name="Bergier I."/>
            <person name="Seligmann H."/>
            <person name="Ghigo E."/>
            <person name="Colson P."/>
            <person name="Levasseur A."/>
            <person name="Raoult D."/>
            <person name="Scola B.L."/>
        </authorList>
    </citation>
    <scope>NUCLEOTIDE SEQUENCE</scope>
    <source>
        <strain evidence="3">Soda lake</strain>
    </source>
</reference>
<name>A0A6N1P3C7_9VIRU</name>
<dbReference type="InterPro" id="IPR036673">
    <property type="entry name" value="Cyanovirin-N_sf"/>
</dbReference>
<sequence>MNNSIVTVIVILILLGLVLFVQNKETAPITEPLTQMQSCVNNQLPPGTWRETCRNQHFTEGGSVLTAECATERGNYVPTSINLDSCLPQNCNVYNNNGQLECGYSSSQHGTTVPPASAPIHTPPASAPIHTPPAASTCNSNNIGGTWNLTCKNPYLTENNVVLNAECATEKGEYIPSSININNCVSQNCDIYNNNGQLECGYSLTPNQNAPTSPVFPVSPIQPTNVCTRSNIGGTWNLTCHNPNFTNNGSTLNALCANERGIYEATEIDLNTCASQNCNVYNDNGKLQCGYSSNQHGPSTPPLAPPVPAPSSQPGWTRCFSPRGTWNQTCRNQNFNPMTGVLTAQCATEQGNYVPTSINVNSCASQNCDVYNNNGQLECGYSSSQHGTTVPPASAPIHAPPAASTCPPGIPKGSWNQSCRNYYVNPFNNTLYAQCATEQGNYTNTSIDVNSCASSSACNVYNNNGRLQCGY</sequence>
<dbReference type="InterPro" id="IPR011058">
    <property type="entry name" value="Cyanovirin-N"/>
</dbReference>
<dbReference type="Pfam" id="PF08881">
    <property type="entry name" value="CVNH"/>
    <property type="match status" value="1"/>
</dbReference>
<dbReference type="SMART" id="SM01111">
    <property type="entry name" value="CVNH"/>
    <property type="match status" value="2"/>
</dbReference>